<protein>
    <submittedName>
        <fullName evidence="4">Interleukin-8 isoform X1</fullName>
    </submittedName>
</protein>
<feature type="compositionally biased region" description="Basic and acidic residues" evidence="1">
    <location>
        <begin position="70"/>
        <end position="82"/>
    </location>
</feature>
<dbReference type="RefSeq" id="XP_017306663.1">
    <property type="nucleotide sequence ID" value="XM_017451174.3"/>
</dbReference>
<gene>
    <name evidence="4" type="primary">LOC100304595</name>
    <name evidence="4" type="synonym">CXCL20.3</name>
</gene>
<reference evidence="4" key="2">
    <citation type="submission" date="2025-08" db="UniProtKB">
        <authorList>
            <consortium name="RefSeq"/>
        </authorList>
    </citation>
    <scope>IDENTIFICATION</scope>
    <source>
        <tissue evidence="4">Blood</tissue>
    </source>
</reference>
<dbReference type="AlphaFoldDB" id="A0A2D0PJ92"/>
<name>A0A2D0PJ92_ICTPU</name>
<keyword evidence="2" id="KW-0732">Signal</keyword>
<keyword evidence="3" id="KW-1185">Reference proteome</keyword>
<dbReference type="GeneID" id="100304595"/>
<evidence type="ECO:0000313" key="4">
    <source>
        <dbReference type="RefSeq" id="XP_017306663.1"/>
    </source>
</evidence>
<evidence type="ECO:0000256" key="1">
    <source>
        <dbReference type="SAM" id="MobiDB-lite"/>
    </source>
</evidence>
<feature type="region of interest" description="Disordered" evidence="1">
    <location>
        <begin position="52"/>
        <end position="82"/>
    </location>
</feature>
<feature type="chain" id="PRO_5013197814" evidence="2">
    <location>
        <begin position="26"/>
        <end position="119"/>
    </location>
</feature>
<accession>A0A2D0PJ92</accession>
<dbReference type="Proteomes" id="UP000221080">
    <property type="component" value="Chromosome 22"/>
</dbReference>
<reference evidence="3" key="1">
    <citation type="journal article" date="2016" name="Nat. Commun.">
        <title>The channel catfish genome sequence provides insights into the evolution of scale formation in teleosts.</title>
        <authorList>
            <person name="Liu Z."/>
            <person name="Liu S."/>
            <person name="Yao J."/>
            <person name="Bao L."/>
            <person name="Zhang J."/>
            <person name="Li Y."/>
            <person name="Jiang C."/>
            <person name="Sun L."/>
            <person name="Wang R."/>
            <person name="Zhang Y."/>
            <person name="Zhou T."/>
            <person name="Zeng Q."/>
            <person name="Fu Q."/>
            <person name="Gao S."/>
            <person name="Li N."/>
            <person name="Koren S."/>
            <person name="Jiang Y."/>
            <person name="Zimin A."/>
            <person name="Xu P."/>
            <person name="Phillippy A.M."/>
            <person name="Geng X."/>
            <person name="Song L."/>
            <person name="Sun F."/>
            <person name="Li C."/>
            <person name="Wang X."/>
            <person name="Chen A."/>
            <person name="Jin Y."/>
            <person name="Yuan Z."/>
            <person name="Yang Y."/>
            <person name="Tan S."/>
            <person name="Peatman E."/>
            <person name="Lu J."/>
            <person name="Qin Z."/>
            <person name="Dunham R."/>
            <person name="Li Z."/>
            <person name="Sonstegard T."/>
            <person name="Feng J."/>
            <person name="Danzmann R.G."/>
            <person name="Schroeder S."/>
            <person name="Scheffler B."/>
            <person name="Duke M.V."/>
            <person name="Ballard L."/>
            <person name="Kucuktas H."/>
            <person name="Kaltenboeck L."/>
            <person name="Liu H."/>
            <person name="Armbruster J."/>
            <person name="Xie Y."/>
            <person name="Kirby M.L."/>
            <person name="Tian Y."/>
            <person name="Flanagan M.E."/>
            <person name="Mu W."/>
            <person name="Waldbieser G.C."/>
        </authorList>
    </citation>
    <scope>NUCLEOTIDE SEQUENCE [LARGE SCALE GENOMIC DNA]</scope>
    <source>
        <strain evidence="3">SDA103</strain>
    </source>
</reference>
<feature type="signal peptide" evidence="2">
    <location>
        <begin position="1"/>
        <end position="25"/>
    </location>
</feature>
<sequence>MKAATLTVLPLIIFALTAILCEVSAGWGEGKAERCFCQKKAVEKIISEARNEGLPGSRRKPRTESLNWTETKDKFQGKKGKEAEEDQTAKLKFTAGEFYTYMIAQPFRITVSYVISQSI</sequence>
<organism evidence="3 4">
    <name type="scientific">Ictalurus punctatus</name>
    <name type="common">Channel catfish</name>
    <name type="synonym">Silurus punctatus</name>
    <dbReference type="NCBI Taxonomy" id="7998"/>
    <lineage>
        <taxon>Eukaryota</taxon>
        <taxon>Metazoa</taxon>
        <taxon>Chordata</taxon>
        <taxon>Craniata</taxon>
        <taxon>Vertebrata</taxon>
        <taxon>Euteleostomi</taxon>
        <taxon>Actinopterygii</taxon>
        <taxon>Neopterygii</taxon>
        <taxon>Teleostei</taxon>
        <taxon>Ostariophysi</taxon>
        <taxon>Siluriformes</taxon>
        <taxon>Ictaluridae</taxon>
        <taxon>Ictalurus</taxon>
    </lineage>
</organism>
<evidence type="ECO:0000313" key="3">
    <source>
        <dbReference type="Proteomes" id="UP000221080"/>
    </source>
</evidence>
<evidence type="ECO:0000256" key="2">
    <source>
        <dbReference type="SAM" id="SignalP"/>
    </source>
</evidence>
<dbReference type="OrthoDB" id="10297047at2759"/>
<proteinExistence type="predicted"/>